<keyword evidence="6 10" id="KW-0328">Glycosyltransferase</keyword>
<feature type="region of interest" description="Disordered" evidence="12">
    <location>
        <begin position="671"/>
        <end position="691"/>
    </location>
</feature>
<dbReference type="SUPFAM" id="SSF81296">
    <property type="entry name" value="E set domains"/>
    <property type="match status" value="2"/>
</dbReference>
<dbReference type="EMBL" id="CADCWN010000179">
    <property type="protein sequence ID" value="CAA9574453.1"/>
    <property type="molecule type" value="Genomic_DNA"/>
</dbReference>
<dbReference type="InterPro" id="IPR004193">
    <property type="entry name" value="Glyco_hydro_13_N"/>
</dbReference>
<dbReference type="PANTHER" id="PTHR43651">
    <property type="entry name" value="1,4-ALPHA-GLUCAN-BRANCHING ENZYME"/>
    <property type="match status" value="1"/>
</dbReference>
<evidence type="ECO:0000256" key="1">
    <source>
        <dbReference type="ARBA" id="ARBA00000826"/>
    </source>
</evidence>
<comment type="similarity">
    <text evidence="4 10">Belongs to the glycosyl hydrolase 13 family. GlgB subfamily.</text>
</comment>
<dbReference type="GO" id="GO:0043169">
    <property type="term" value="F:cation binding"/>
    <property type="evidence" value="ECO:0007669"/>
    <property type="project" value="InterPro"/>
</dbReference>
<dbReference type="Gene3D" id="3.20.20.80">
    <property type="entry name" value="Glycosidases"/>
    <property type="match status" value="1"/>
</dbReference>
<evidence type="ECO:0000256" key="6">
    <source>
        <dbReference type="ARBA" id="ARBA00022676"/>
    </source>
</evidence>
<evidence type="ECO:0000256" key="10">
    <source>
        <dbReference type="HAMAP-Rule" id="MF_00685"/>
    </source>
</evidence>
<evidence type="ECO:0000256" key="11">
    <source>
        <dbReference type="PIRSR" id="PIRSR000463-1"/>
    </source>
</evidence>
<comment type="pathway">
    <text evidence="3 10">Glycan biosynthesis; glycogen biosynthesis.</text>
</comment>
<proteinExistence type="inferred from homology"/>
<dbReference type="NCBIfam" id="NF008967">
    <property type="entry name" value="PRK12313.1"/>
    <property type="match status" value="1"/>
</dbReference>
<dbReference type="SUPFAM" id="SSF51445">
    <property type="entry name" value="(Trans)glycosidases"/>
    <property type="match status" value="1"/>
</dbReference>
<protein>
    <recommendedName>
        <fullName evidence="10">1,4-alpha-glucan branching enzyme GlgB</fullName>
        <ecNumber evidence="10">2.4.1.18</ecNumber>
    </recommendedName>
    <alternativeName>
        <fullName evidence="10">1,4-alpha-D-glucan:1,4-alpha-D-glucan 6-glucosyl-transferase</fullName>
    </alternativeName>
    <alternativeName>
        <fullName evidence="10">Alpha-(1-&gt;4)-glucan branching enzyme</fullName>
    </alternativeName>
    <alternativeName>
        <fullName evidence="10">Glycogen branching enzyme</fullName>
        <shortName evidence="10">BE</shortName>
    </alternativeName>
</protein>
<gene>
    <name evidence="10" type="primary">glgB</name>
    <name evidence="14" type="ORF">AVDCRST_MAG18-2379</name>
</gene>
<evidence type="ECO:0000256" key="3">
    <source>
        <dbReference type="ARBA" id="ARBA00004964"/>
    </source>
</evidence>
<feature type="active site" description="Proton donor" evidence="10 11">
    <location>
        <position position="487"/>
    </location>
</feature>
<reference evidence="14" key="1">
    <citation type="submission" date="2020-02" db="EMBL/GenBank/DDBJ databases">
        <authorList>
            <person name="Meier V. D."/>
        </authorList>
    </citation>
    <scope>NUCLEOTIDE SEQUENCE</scope>
    <source>
        <strain evidence="14">AVDCRST_MAG18</strain>
    </source>
</reference>
<dbReference type="CDD" id="cd11322">
    <property type="entry name" value="AmyAc_Glg_BE"/>
    <property type="match status" value="1"/>
</dbReference>
<dbReference type="SMART" id="SM00642">
    <property type="entry name" value="Aamy"/>
    <property type="match status" value="1"/>
</dbReference>
<dbReference type="InterPro" id="IPR006407">
    <property type="entry name" value="GlgB"/>
</dbReference>
<comment type="catalytic activity">
    <reaction evidence="1 10">
        <text>Transfers a segment of a (1-&gt;4)-alpha-D-glucan chain to a primary hydroxy group in a similar glucan chain.</text>
        <dbReference type="EC" id="2.4.1.18"/>
    </reaction>
</comment>
<dbReference type="InterPro" id="IPR014756">
    <property type="entry name" value="Ig_E-set"/>
</dbReference>
<dbReference type="GO" id="GO:0005978">
    <property type="term" value="P:glycogen biosynthetic process"/>
    <property type="evidence" value="ECO:0007669"/>
    <property type="project" value="UniProtKB-UniRule"/>
</dbReference>
<keyword evidence="5 10" id="KW-0321">Glycogen metabolism</keyword>
<evidence type="ECO:0000256" key="4">
    <source>
        <dbReference type="ARBA" id="ARBA00009000"/>
    </source>
</evidence>
<dbReference type="PIRSF" id="PIRSF000463">
    <property type="entry name" value="GlgB"/>
    <property type="match status" value="1"/>
</dbReference>
<dbReference type="InterPro" id="IPR006047">
    <property type="entry name" value="GH13_cat_dom"/>
</dbReference>
<sequence>MTATAMTHASAQIDALMAGMIGDPHAFLGMHLAELTEEPAVPAATAATPTKRRAAPKSALVVRAFLPGAEAVTVVERGGRRARVALAKIDAGGLFAGTIPGRKTHFAYDFEITRGEHTWTQGDPYRFLPTLGDLDLHLAGEGSHRRLYNVLGAHPRTLGDVAGISFAVWAPGARGVSLIGDFNGWHTRSLPLRALGASGIWELFMPGLVPGEVYKYAIRGADWVETQRADPVGFGSELRPKTASVIADLDRHQWADGAWMAARAAATPTVAPMSIYEVHLGSWRRRGDGSWLSYGEIADQLIPYVNDLGFTHIELLPVAEHPYDPSWGYQITGFYAPTSRFGTPEDFQMFVDRFHQAGIGVILDWVPAHFAIDAHALGRFDGTFLYEHEDWRRRTQPDWGTFAFNYGRNEVRNFLLANALYWLDKYHIDGLRVDAVSAMLYLDYSRKSGEWAPNRYGGREHLEAIDFLRAFNDLVRDEGRGAITIAEESTSWPAVSRPTETGGLGFNFKWDMGWMHDTLEYMGRDPVYRQYDQNKLTFRQMYAYSENFILSLSHDEVVHLKRSLLHKMPGDEWQQFANLRLLFAYQHAQPGKKLVFMGGEFGQRREWNHDTGLAWSSLSHGPHAAVQGLVRDLNRLHRDESALHALDHDHAGFDWLDFRDAQQSTLSFVRRGVPSPTPQPSGESAAVQPEPQPGDHIVCAFNFTPVPRLGYRIPVPEPIRYREILNTDAEVYGGGGIGNFGTAQGEAVQHHDHPNSMLVNLPPLAAVYFKPEW</sequence>
<evidence type="ECO:0000256" key="9">
    <source>
        <dbReference type="ARBA" id="ARBA00023277"/>
    </source>
</evidence>
<feature type="active site" description="Nucleophile" evidence="10 11">
    <location>
        <position position="434"/>
    </location>
</feature>
<dbReference type="FunFam" id="3.20.20.80:FF:000003">
    <property type="entry name" value="1,4-alpha-glucan branching enzyme GlgB"/>
    <property type="match status" value="1"/>
</dbReference>
<dbReference type="Gene3D" id="2.60.40.10">
    <property type="entry name" value="Immunoglobulins"/>
    <property type="match status" value="2"/>
</dbReference>
<comment type="subunit">
    <text evidence="10">Monomer.</text>
</comment>
<dbReference type="AlphaFoldDB" id="A0A6J4VC09"/>
<evidence type="ECO:0000313" key="14">
    <source>
        <dbReference type="EMBL" id="CAA9574453.1"/>
    </source>
</evidence>
<dbReference type="HAMAP" id="MF_00685">
    <property type="entry name" value="GlgB"/>
    <property type="match status" value="1"/>
</dbReference>
<dbReference type="EC" id="2.4.1.18" evidence="10"/>
<dbReference type="InterPro" id="IPR037439">
    <property type="entry name" value="Branching_enzy"/>
</dbReference>
<dbReference type="GO" id="GO:0004553">
    <property type="term" value="F:hydrolase activity, hydrolyzing O-glycosyl compounds"/>
    <property type="evidence" value="ECO:0007669"/>
    <property type="project" value="InterPro"/>
</dbReference>
<dbReference type="SUPFAM" id="SSF51011">
    <property type="entry name" value="Glycosyl hydrolase domain"/>
    <property type="match status" value="1"/>
</dbReference>
<dbReference type="InterPro" id="IPR013783">
    <property type="entry name" value="Ig-like_fold"/>
</dbReference>
<keyword evidence="7 10" id="KW-0808">Transferase</keyword>
<dbReference type="NCBIfam" id="NF003811">
    <property type="entry name" value="PRK05402.1"/>
    <property type="match status" value="1"/>
</dbReference>
<dbReference type="GO" id="GO:0003844">
    <property type="term" value="F:1,4-alpha-glucan branching enzyme activity"/>
    <property type="evidence" value="ECO:0007669"/>
    <property type="project" value="UniProtKB-UniRule"/>
</dbReference>
<evidence type="ECO:0000256" key="2">
    <source>
        <dbReference type="ARBA" id="ARBA00002953"/>
    </source>
</evidence>
<name>A0A6J4VC09_9BACT</name>
<dbReference type="InterPro" id="IPR044143">
    <property type="entry name" value="GlgB_N_E_set_prok"/>
</dbReference>
<dbReference type="Pfam" id="PF22019">
    <property type="entry name" value="GlgB_N"/>
    <property type="match status" value="1"/>
</dbReference>
<dbReference type="InterPro" id="IPR013780">
    <property type="entry name" value="Glyco_hydro_b"/>
</dbReference>
<evidence type="ECO:0000256" key="12">
    <source>
        <dbReference type="SAM" id="MobiDB-lite"/>
    </source>
</evidence>
<evidence type="ECO:0000256" key="7">
    <source>
        <dbReference type="ARBA" id="ARBA00022679"/>
    </source>
</evidence>
<evidence type="ECO:0000256" key="8">
    <source>
        <dbReference type="ARBA" id="ARBA00023056"/>
    </source>
</evidence>
<dbReference type="InterPro" id="IPR006048">
    <property type="entry name" value="A-amylase/branching_C"/>
</dbReference>
<dbReference type="CDD" id="cd02855">
    <property type="entry name" value="E_set_GBE_prok_N"/>
    <property type="match status" value="1"/>
</dbReference>
<dbReference type="InterPro" id="IPR054169">
    <property type="entry name" value="GlgB_N"/>
</dbReference>
<keyword evidence="9 10" id="KW-0119">Carbohydrate metabolism</keyword>
<feature type="domain" description="Glycosyl hydrolase family 13 catalytic" evidence="13">
    <location>
        <begin position="277"/>
        <end position="622"/>
    </location>
</feature>
<comment type="function">
    <text evidence="2 10">Catalyzes the formation of the alpha-1,6-glucosidic linkages in glycogen by scission of a 1,4-alpha-linked oligosaccharide from growing alpha-1,4-glucan chains and the subsequent attachment of the oligosaccharide to the alpha-1,6 position.</text>
</comment>
<dbReference type="PANTHER" id="PTHR43651:SF3">
    <property type="entry name" value="1,4-ALPHA-GLUCAN-BRANCHING ENZYME"/>
    <property type="match status" value="1"/>
</dbReference>
<accession>A0A6J4VC09</accession>
<evidence type="ECO:0000256" key="5">
    <source>
        <dbReference type="ARBA" id="ARBA00022600"/>
    </source>
</evidence>
<dbReference type="Gene3D" id="2.60.40.1180">
    <property type="entry name" value="Golgi alpha-mannosidase II"/>
    <property type="match status" value="1"/>
</dbReference>
<dbReference type="NCBIfam" id="TIGR01515">
    <property type="entry name" value="branching_enzym"/>
    <property type="match status" value="1"/>
</dbReference>
<dbReference type="Pfam" id="PF02806">
    <property type="entry name" value="Alpha-amylase_C"/>
    <property type="match status" value="1"/>
</dbReference>
<dbReference type="InterPro" id="IPR017853">
    <property type="entry name" value="GH"/>
</dbReference>
<dbReference type="Pfam" id="PF02922">
    <property type="entry name" value="CBM_48"/>
    <property type="match status" value="1"/>
</dbReference>
<dbReference type="UniPathway" id="UPA00164"/>
<keyword evidence="8 10" id="KW-0320">Glycogen biosynthesis</keyword>
<organism evidence="14">
    <name type="scientific">uncultured Thermomicrobiales bacterium</name>
    <dbReference type="NCBI Taxonomy" id="1645740"/>
    <lineage>
        <taxon>Bacteria</taxon>
        <taxon>Pseudomonadati</taxon>
        <taxon>Thermomicrobiota</taxon>
        <taxon>Thermomicrobia</taxon>
        <taxon>Thermomicrobiales</taxon>
        <taxon>environmental samples</taxon>
    </lineage>
</organism>
<dbReference type="GO" id="GO:0005829">
    <property type="term" value="C:cytosol"/>
    <property type="evidence" value="ECO:0007669"/>
    <property type="project" value="TreeGrafter"/>
</dbReference>
<dbReference type="Pfam" id="PF00128">
    <property type="entry name" value="Alpha-amylase"/>
    <property type="match status" value="2"/>
</dbReference>
<evidence type="ECO:0000259" key="13">
    <source>
        <dbReference type="SMART" id="SM00642"/>
    </source>
</evidence>